<comment type="subcellular location">
    <subcellularLocation>
        <location evidence="1 7">Cell membrane</location>
        <topology evidence="1 7">Multi-pass membrane protein</topology>
    </subcellularLocation>
</comment>
<evidence type="ECO:0000256" key="4">
    <source>
        <dbReference type="ARBA" id="ARBA00022692"/>
    </source>
</evidence>
<keyword evidence="6 7" id="KW-0472">Membrane</keyword>
<comment type="caution">
    <text evidence="9">The sequence shown here is derived from an EMBL/GenBank/DDBJ whole genome shotgun (WGS) entry which is preliminary data.</text>
</comment>
<gene>
    <name evidence="9" type="ORF">I7412_27195</name>
</gene>
<dbReference type="SUPFAM" id="SSF161098">
    <property type="entry name" value="MetI-like"/>
    <property type="match status" value="1"/>
</dbReference>
<keyword evidence="3" id="KW-1003">Cell membrane</keyword>
<dbReference type="Pfam" id="PF00528">
    <property type="entry name" value="BPD_transp_1"/>
    <property type="match status" value="1"/>
</dbReference>
<evidence type="ECO:0000256" key="6">
    <source>
        <dbReference type="ARBA" id="ARBA00023136"/>
    </source>
</evidence>
<keyword evidence="2 7" id="KW-0813">Transport</keyword>
<feature type="transmembrane region" description="Helical" evidence="7">
    <location>
        <begin position="285"/>
        <end position="310"/>
    </location>
</feature>
<feature type="transmembrane region" description="Helical" evidence="7">
    <location>
        <begin position="114"/>
        <end position="135"/>
    </location>
</feature>
<feature type="transmembrane region" description="Helical" evidence="7">
    <location>
        <begin position="21"/>
        <end position="42"/>
    </location>
</feature>
<evidence type="ECO:0000259" key="8">
    <source>
        <dbReference type="PROSITE" id="PS50928"/>
    </source>
</evidence>
<evidence type="ECO:0000256" key="1">
    <source>
        <dbReference type="ARBA" id="ARBA00004651"/>
    </source>
</evidence>
<dbReference type="AlphaFoldDB" id="A0A937UT10"/>
<dbReference type="EMBL" id="JAEACQ010000254">
    <property type="protein sequence ID" value="MBL7630780.1"/>
    <property type="molecule type" value="Genomic_DNA"/>
</dbReference>
<keyword evidence="4 7" id="KW-0812">Transmembrane</keyword>
<sequence>MIRGLAAEAILGPVVSVSRRLGSLVLVLWGTVTLTFFAVHAAPGDIVRLLIGQGHDTPEVRAVIAAEWGLDRPLLVQYAGYLGRLLHGDLGTSYVLKRPVTEVIGAQLASTVELAVTATALAALLTILITTLTAGRRLLTRLAGAGELLLASTPEFWVGILLLFVFSFTLPWFPVAGAGDLSALVLPSLTLALGAVGGLAPVLRDGLERALEQPFALTVRSRGVSDLGLRVRHGLRHASIPTLNLAGFAVGNLLGGAVIVEQVFGRPGIGQVALRAISSKDIPTILGVALLAAFVFVVVSTVVDLLSLVIDPRLVGAAS</sequence>
<keyword evidence="10" id="KW-1185">Reference proteome</keyword>
<feature type="domain" description="ABC transmembrane type-1" evidence="8">
    <location>
        <begin position="108"/>
        <end position="307"/>
    </location>
</feature>
<dbReference type="InterPro" id="IPR000515">
    <property type="entry name" value="MetI-like"/>
</dbReference>
<keyword evidence="5 7" id="KW-1133">Transmembrane helix</keyword>
<evidence type="ECO:0000313" key="9">
    <source>
        <dbReference type="EMBL" id="MBL7630780.1"/>
    </source>
</evidence>
<reference evidence="9" key="1">
    <citation type="submission" date="2020-12" db="EMBL/GenBank/DDBJ databases">
        <title>Genomic characterization of non-nitrogen-fixing Frankia strains.</title>
        <authorList>
            <person name="Carlos-Shanley C."/>
            <person name="Guerra T."/>
            <person name="Hahn D."/>
        </authorList>
    </citation>
    <scope>NUCLEOTIDE SEQUENCE</scope>
    <source>
        <strain evidence="9">CN6</strain>
    </source>
</reference>
<name>A0A937UT10_9ACTN</name>
<protein>
    <submittedName>
        <fullName evidence="9">ABC transporter permease</fullName>
    </submittedName>
</protein>
<dbReference type="RefSeq" id="WP_203002860.1">
    <property type="nucleotide sequence ID" value="NZ_JADWYU010000145.1"/>
</dbReference>
<dbReference type="GO" id="GO:0005886">
    <property type="term" value="C:plasma membrane"/>
    <property type="evidence" value="ECO:0007669"/>
    <property type="project" value="UniProtKB-SubCell"/>
</dbReference>
<comment type="similarity">
    <text evidence="7">Belongs to the binding-protein-dependent transport system permease family.</text>
</comment>
<evidence type="ECO:0000313" key="10">
    <source>
        <dbReference type="Proteomes" id="UP000604475"/>
    </source>
</evidence>
<dbReference type="PANTHER" id="PTHR43163">
    <property type="entry name" value="DIPEPTIDE TRANSPORT SYSTEM PERMEASE PROTEIN DPPB-RELATED"/>
    <property type="match status" value="1"/>
</dbReference>
<dbReference type="CDD" id="cd06261">
    <property type="entry name" value="TM_PBP2"/>
    <property type="match status" value="1"/>
</dbReference>
<feature type="transmembrane region" description="Helical" evidence="7">
    <location>
        <begin position="156"/>
        <end position="175"/>
    </location>
</feature>
<dbReference type="PANTHER" id="PTHR43163:SF6">
    <property type="entry name" value="DIPEPTIDE TRANSPORT SYSTEM PERMEASE PROTEIN DPPB-RELATED"/>
    <property type="match status" value="1"/>
</dbReference>
<evidence type="ECO:0000256" key="3">
    <source>
        <dbReference type="ARBA" id="ARBA00022475"/>
    </source>
</evidence>
<evidence type="ECO:0000256" key="7">
    <source>
        <dbReference type="RuleBase" id="RU363032"/>
    </source>
</evidence>
<dbReference type="InterPro" id="IPR045621">
    <property type="entry name" value="BPD_transp_1_N"/>
</dbReference>
<dbReference type="InterPro" id="IPR035906">
    <property type="entry name" value="MetI-like_sf"/>
</dbReference>
<evidence type="ECO:0000256" key="2">
    <source>
        <dbReference type="ARBA" id="ARBA00022448"/>
    </source>
</evidence>
<evidence type="ECO:0000256" key="5">
    <source>
        <dbReference type="ARBA" id="ARBA00022989"/>
    </source>
</evidence>
<dbReference type="PROSITE" id="PS50928">
    <property type="entry name" value="ABC_TM1"/>
    <property type="match status" value="1"/>
</dbReference>
<organism evidence="9 10">
    <name type="scientific">Frankia nepalensis</name>
    <dbReference type="NCBI Taxonomy" id="1836974"/>
    <lineage>
        <taxon>Bacteria</taxon>
        <taxon>Bacillati</taxon>
        <taxon>Actinomycetota</taxon>
        <taxon>Actinomycetes</taxon>
        <taxon>Frankiales</taxon>
        <taxon>Frankiaceae</taxon>
        <taxon>Frankia</taxon>
    </lineage>
</organism>
<feature type="transmembrane region" description="Helical" evidence="7">
    <location>
        <begin position="181"/>
        <end position="203"/>
    </location>
</feature>
<dbReference type="Gene3D" id="1.10.3720.10">
    <property type="entry name" value="MetI-like"/>
    <property type="match status" value="1"/>
</dbReference>
<accession>A0A937UT10</accession>
<dbReference type="Pfam" id="PF19300">
    <property type="entry name" value="BPD_transp_1_N"/>
    <property type="match status" value="1"/>
</dbReference>
<proteinExistence type="inferred from homology"/>
<dbReference type="Proteomes" id="UP000604475">
    <property type="component" value="Unassembled WGS sequence"/>
</dbReference>
<dbReference type="GO" id="GO:0071916">
    <property type="term" value="F:dipeptide transmembrane transporter activity"/>
    <property type="evidence" value="ECO:0007669"/>
    <property type="project" value="TreeGrafter"/>
</dbReference>